<protein>
    <submittedName>
        <fullName evidence="4">Uncharacterized protein</fullName>
    </submittedName>
</protein>
<feature type="compositionally biased region" description="Gly residues" evidence="1">
    <location>
        <begin position="500"/>
        <end position="511"/>
    </location>
</feature>
<dbReference type="Pfam" id="PF14309">
    <property type="entry name" value="DUF4378"/>
    <property type="match status" value="1"/>
</dbReference>
<organism evidence="4 5">
    <name type="scientific">Spirodela intermedia</name>
    <name type="common">Intermediate duckweed</name>
    <dbReference type="NCBI Taxonomy" id="51605"/>
    <lineage>
        <taxon>Eukaryota</taxon>
        <taxon>Viridiplantae</taxon>
        <taxon>Streptophyta</taxon>
        <taxon>Embryophyta</taxon>
        <taxon>Tracheophyta</taxon>
        <taxon>Spermatophyta</taxon>
        <taxon>Magnoliopsida</taxon>
        <taxon>Liliopsida</taxon>
        <taxon>Araceae</taxon>
        <taxon>Lemnoideae</taxon>
        <taxon>Spirodela</taxon>
    </lineage>
</organism>
<feature type="compositionally biased region" description="Polar residues" evidence="1">
    <location>
        <begin position="529"/>
        <end position="543"/>
    </location>
</feature>
<evidence type="ECO:0000259" key="3">
    <source>
        <dbReference type="Pfam" id="PF14383"/>
    </source>
</evidence>
<feature type="compositionally biased region" description="Low complexity" evidence="1">
    <location>
        <begin position="314"/>
        <end position="332"/>
    </location>
</feature>
<feature type="region of interest" description="Disordered" evidence="1">
    <location>
        <begin position="165"/>
        <end position="197"/>
    </location>
</feature>
<dbReference type="OrthoDB" id="1928505at2759"/>
<dbReference type="PANTHER" id="PTHR21726">
    <property type="entry name" value="PHOSPHATIDYLINOSITOL N-ACETYLGLUCOSAMINYLTRANSFERASE SUBUNIT P DOWN SYNDROME CRITICAL REGION PROTEIN 5 -RELATED"/>
    <property type="match status" value="1"/>
</dbReference>
<reference evidence="4" key="1">
    <citation type="submission" date="2020-02" db="EMBL/GenBank/DDBJ databases">
        <authorList>
            <person name="Scholz U."/>
            <person name="Mascher M."/>
            <person name="Fiebig A."/>
        </authorList>
    </citation>
    <scope>NUCLEOTIDE SEQUENCE</scope>
</reference>
<dbReference type="Pfam" id="PF14383">
    <property type="entry name" value="VARLMGL"/>
    <property type="match status" value="1"/>
</dbReference>
<feature type="domain" description="DUF4378" evidence="2">
    <location>
        <begin position="747"/>
        <end position="880"/>
    </location>
</feature>
<keyword evidence="5" id="KW-1185">Reference proteome</keyword>
<dbReference type="InterPro" id="IPR032795">
    <property type="entry name" value="DUF3741-assoc"/>
</dbReference>
<evidence type="ECO:0000256" key="1">
    <source>
        <dbReference type="SAM" id="MobiDB-lite"/>
    </source>
</evidence>
<dbReference type="PANTHER" id="PTHR21726:SF61">
    <property type="entry name" value="DNAA INITIATOR-ASSOCIATING PROTEIN"/>
    <property type="match status" value="1"/>
</dbReference>
<feature type="region of interest" description="Disordered" evidence="1">
    <location>
        <begin position="304"/>
        <end position="432"/>
    </location>
</feature>
<dbReference type="EMBL" id="LR746269">
    <property type="protein sequence ID" value="CAA7397678.1"/>
    <property type="molecule type" value="Genomic_DNA"/>
</dbReference>
<name>A0A7I8KKR3_SPIIN</name>
<dbReference type="Proteomes" id="UP000663760">
    <property type="component" value="Chromosome 6"/>
</dbReference>
<feature type="compositionally biased region" description="Basic and acidic residues" evidence="1">
    <location>
        <begin position="375"/>
        <end position="392"/>
    </location>
</feature>
<feature type="compositionally biased region" description="Polar residues" evidence="1">
    <location>
        <begin position="361"/>
        <end position="374"/>
    </location>
</feature>
<evidence type="ECO:0000313" key="4">
    <source>
        <dbReference type="EMBL" id="CAA7397678.1"/>
    </source>
</evidence>
<proteinExistence type="predicted"/>
<feature type="compositionally biased region" description="Polar residues" evidence="1">
    <location>
        <begin position="483"/>
        <end position="497"/>
    </location>
</feature>
<dbReference type="InterPro" id="IPR025486">
    <property type="entry name" value="DUF4378"/>
</dbReference>
<gene>
    <name evidence="4" type="ORF">SI8410_06008343</name>
</gene>
<accession>A0A7I8KKR3</accession>
<feature type="region of interest" description="Disordered" evidence="1">
    <location>
        <begin position="470"/>
        <end position="543"/>
    </location>
</feature>
<feature type="domain" description="DUF3741" evidence="3">
    <location>
        <begin position="123"/>
        <end position="144"/>
    </location>
</feature>
<feature type="region of interest" description="Disordered" evidence="1">
    <location>
        <begin position="139"/>
        <end position="158"/>
    </location>
</feature>
<sequence length="888" mass="96671">METASVNMAVVAPPSTAASGSNDSLAIVPDKRPAHRPGGCVGVLFQFFDWNRRLAKKRFFSRKLLPRDRASKSISKASGEERTPVTKPQMIADENTGGFPNGKMVKADNGIRSSVSNSEREKPTSSPGLVARLMGLESMPATSRNGKPRKAVDDVSFSDASNVDRSGAAVCSDSGDRAKPELGPQKPRKTGFFDGRPVSAARSCSEALAFNRSMITRSRKPNKRLASPVKSPRLAGRRSSARLMEAASRILEPGLQARNRTRYALRNSSPPTEESPNVSATFVSPCHNCGSLVEVPEVRREAGESAAMAEYEPSSSSSSYSFSDLSSFSPHSGFHETVPAPPHFSSERKRAPPAPVEAKPSGQTRSHHFASSFSPKKDSLRQREIPQVREEAFPPPRPGTREWERRGQPSSFTEPMRLSAPRSPSHPMTRPSKAMDIQRLEIRGVGKSRAGNTNNGAKLDLLHSSFSKRKAATSDLPDRKVPNATSPRSIYGNSSRGELQGLGSGRNGGGVLLVRRNGAERGGDADSLPESSGTESRDGNSVSKRLLDQRIDALSVLLGQKIREFTCSGPDLSASTDDVQSARSAAAVLEELISALSVAARPPPPKTEGNLSLDLRGPCCASNKGFPKRPKLVAIPRFQDEVMLSAVSARPRHGSGGYEQRSPMSILEASFLNDSCLSESFNSSSDAHPKYHLIPNRRAQVAITASSIDESPSWDLDTDLSDSGKSTTTFRRPSEIKVPGAGSWNGYIWEVISNAELIFRGASPIVPLLLETLETTAEEPRLRRLLFDCMIEHLDVKYAQFCGAGFRAWLKLPSLCGRELRRELCDKIRACGGPRRGRTLEEMIEEEASDVNGRWADFQFEAFEWGVDLEDDLLRILVNEIVSDLLIL</sequence>
<evidence type="ECO:0000313" key="5">
    <source>
        <dbReference type="Proteomes" id="UP000663760"/>
    </source>
</evidence>
<evidence type="ECO:0000259" key="2">
    <source>
        <dbReference type="Pfam" id="PF14309"/>
    </source>
</evidence>
<feature type="region of interest" description="Disordered" evidence="1">
    <location>
        <begin position="219"/>
        <end position="240"/>
    </location>
</feature>
<dbReference type="AlphaFoldDB" id="A0A7I8KKR3"/>